<protein>
    <recommendedName>
        <fullName evidence="4">Ig-like domain-containing protein</fullName>
    </recommendedName>
</protein>
<dbReference type="InterPro" id="IPR013098">
    <property type="entry name" value="Ig_I-set"/>
</dbReference>
<dbReference type="PANTHER" id="PTHR12231">
    <property type="entry name" value="CTX-RELATED TYPE I TRANSMEMBRANE PROTEIN"/>
    <property type="match status" value="1"/>
</dbReference>
<reference evidence="5" key="1">
    <citation type="submission" date="2020-11" db="EMBL/GenBank/DDBJ databases">
        <authorList>
            <person name="Tran Van P."/>
        </authorList>
    </citation>
    <scope>NUCLEOTIDE SEQUENCE</scope>
</reference>
<evidence type="ECO:0000256" key="1">
    <source>
        <dbReference type="ARBA" id="ARBA00022737"/>
    </source>
</evidence>
<gene>
    <name evidence="5" type="ORF">TGEB3V08_LOCUS1620</name>
</gene>
<feature type="domain" description="Ig-like" evidence="4">
    <location>
        <begin position="8"/>
        <end position="105"/>
    </location>
</feature>
<dbReference type="EMBL" id="OE839489">
    <property type="protein sequence ID" value="CAD7587419.1"/>
    <property type="molecule type" value="Genomic_DNA"/>
</dbReference>
<dbReference type="InterPro" id="IPR003599">
    <property type="entry name" value="Ig_sub"/>
</dbReference>
<dbReference type="PROSITE" id="PS00290">
    <property type="entry name" value="IG_MHC"/>
    <property type="match status" value="1"/>
</dbReference>
<dbReference type="Pfam" id="PF07679">
    <property type="entry name" value="I-set"/>
    <property type="match status" value="1"/>
</dbReference>
<dbReference type="Gene3D" id="2.60.40.10">
    <property type="entry name" value="Immunoglobulins"/>
    <property type="match status" value="2"/>
</dbReference>
<evidence type="ECO:0000256" key="3">
    <source>
        <dbReference type="ARBA" id="ARBA00023319"/>
    </source>
</evidence>
<organism evidence="5">
    <name type="scientific">Timema genevievae</name>
    <name type="common">Walking stick</name>
    <dbReference type="NCBI Taxonomy" id="629358"/>
    <lineage>
        <taxon>Eukaryota</taxon>
        <taxon>Metazoa</taxon>
        <taxon>Ecdysozoa</taxon>
        <taxon>Arthropoda</taxon>
        <taxon>Hexapoda</taxon>
        <taxon>Insecta</taxon>
        <taxon>Pterygota</taxon>
        <taxon>Neoptera</taxon>
        <taxon>Polyneoptera</taxon>
        <taxon>Phasmatodea</taxon>
        <taxon>Timematodea</taxon>
        <taxon>Timematoidea</taxon>
        <taxon>Timematidae</taxon>
        <taxon>Timema</taxon>
    </lineage>
</organism>
<evidence type="ECO:0000256" key="2">
    <source>
        <dbReference type="ARBA" id="ARBA00023157"/>
    </source>
</evidence>
<evidence type="ECO:0000259" key="4">
    <source>
        <dbReference type="PROSITE" id="PS50835"/>
    </source>
</evidence>
<dbReference type="InterPro" id="IPR003006">
    <property type="entry name" value="Ig/MHC_CS"/>
</dbReference>
<accession>A0A7R9JQN4</accession>
<dbReference type="SMART" id="SM00409">
    <property type="entry name" value="IG"/>
    <property type="match status" value="1"/>
</dbReference>
<keyword evidence="3" id="KW-0393">Immunoglobulin domain</keyword>
<feature type="domain" description="Ig-like" evidence="4">
    <location>
        <begin position="110"/>
        <end position="153"/>
    </location>
</feature>
<proteinExistence type="predicted"/>
<dbReference type="InterPro" id="IPR036179">
    <property type="entry name" value="Ig-like_dom_sf"/>
</dbReference>
<dbReference type="GO" id="GO:0043005">
    <property type="term" value="C:neuron projection"/>
    <property type="evidence" value="ECO:0007669"/>
    <property type="project" value="TreeGrafter"/>
</dbReference>
<dbReference type="PANTHER" id="PTHR12231:SF265">
    <property type="entry name" value="DPR-INTERACTING PROTEIN LAMBDA"/>
    <property type="match status" value="1"/>
</dbReference>
<sequence length="199" mass="22235">MQTTDLEPEFLAPLENLTVTQGRDVHFTCVVNHLGTYKVAWIKSDSKAILAIHTHLVAHNPRLSVTHNGHNTWKLHVSTVQKNDSGTYMCQINTDPMRSQMGNLDVVIPPDILNDEETTDGGVAPENGSVRLRCKATGVPEPMVLWRREDSRTIVLRHDGGREKQGLLTTLVSRLRGVKGEVPTSEKNYFDGLCNWCLL</sequence>
<dbReference type="SUPFAM" id="SSF48726">
    <property type="entry name" value="Immunoglobulin"/>
    <property type="match status" value="2"/>
</dbReference>
<keyword evidence="2" id="KW-1015">Disulfide bond</keyword>
<evidence type="ECO:0000313" key="5">
    <source>
        <dbReference type="EMBL" id="CAD7587419.1"/>
    </source>
</evidence>
<dbReference type="InterPro" id="IPR007110">
    <property type="entry name" value="Ig-like_dom"/>
</dbReference>
<dbReference type="InterPro" id="IPR013783">
    <property type="entry name" value="Ig-like_fold"/>
</dbReference>
<dbReference type="AlphaFoldDB" id="A0A7R9JQN4"/>
<keyword evidence="1" id="KW-0677">Repeat</keyword>
<dbReference type="PROSITE" id="PS50835">
    <property type="entry name" value="IG_LIKE"/>
    <property type="match status" value="2"/>
</dbReference>
<dbReference type="InterPro" id="IPR051170">
    <property type="entry name" value="Neural/epithelial_adhesion"/>
</dbReference>
<name>A0A7R9JQN4_TIMGE</name>